<comment type="similarity">
    <text evidence="1">Belongs to the sulfatase family.</text>
</comment>
<evidence type="ECO:0000259" key="4">
    <source>
        <dbReference type="Pfam" id="PF00884"/>
    </source>
</evidence>
<dbReference type="PANTHER" id="PTHR42693:SF53">
    <property type="entry name" value="ENDO-4-O-SULFATASE"/>
    <property type="match status" value="1"/>
</dbReference>
<dbReference type="RefSeq" id="WP_308950756.1">
    <property type="nucleotide sequence ID" value="NZ_JARXHW010000027.1"/>
</dbReference>
<dbReference type="InterPro" id="IPR050738">
    <property type="entry name" value="Sulfatase"/>
</dbReference>
<evidence type="ECO:0000256" key="3">
    <source>
        <dbReference type="SAM" id="SignalP"/>
    </source>
</evidence>
<keyword evidence="3" id="KW-0732">Signal</keyword>
<proteinExistence type="inferred from homology"/>
<dbReference type="InterPro" id="IPR000917">
    <property type="entry name" value="Sulfatase_N"/>
</dbReference>
<dbReference type="Gene3D" id="3.30.1120.10">
    <property type="match status" value="1"/>
</dbReference>
<protein>
    <submittedName>
        <fullName evidence="5">Sulfatase</fullName>
    </submittedName>
</protein>
<feature type="chain" id="PRO_5046117234" evidence="3">
    <location>
        <begin position="24"/>
        <end position="454"/>
    </location>
</feature>
<evidence type="ECO:0000313" key="6">
    <source>
        <dbReference type="Proteomes" id="UP001225316"/>
    </source>
</evidence>
<feature type="signal peptide" evidence="3">
    <location>
        <begin position="1"/>
        <end position="23"/>
    </location>
</feature>
<evidence type="ECO:0000313" key="5">
    <source>
        <dbReference type="EMBL" id="MDQ8208250.1"/>
    </source>
</evidence>
<dbReference type="CDD" id="cd16026">
    <property type="entry name" value="GALNS_like"/>
    <property type="match status" value="1"/>
</dbReference>
<name>A0ABU1AYQ2_9BACT</name>
<evidence type="ECO:0000256" key="1">
    <source>
        <dbReference type="ARBA" id="ARBA00008779"/>
    </source>
</evidence>
<comment type="caution">
    <text evidence="5">The sequence shown here is derived from an EMBL/GenBank/DDBJ whole genome shotgun (WGS) entry which is preliminary data.</text>
</comment>
<accession>A0ABU1AYQ2</accession>
<dbReference type="PANTHER" id="PTHR42693">
    <property type="entry name" value="ARYLSULFATASE FAMILY MEMBER"/>
    <property type="match status" value="1"/>
</dbReference>
<dbReference type="EMBL" id="JARXHW010000027">
    <property type="protein sequence ID" value="MDQ8208250.1"/>
    <property type="molecule type" value="Genomic_DNA"/>
</dbReference>
<dbReference type="SUPFAM" id="SSF53649">
    <property type="entry name" value="Alkaline phosphatase-like"/>
    <property type="match status" value="1"/>
</dbReference>
<keyword evidence="2" id="KW-0378">Hydrolase</keyword>
<feature type="domain" description="Sulfatase N-terminal" evidence="4">
    <location>
        <begin position="27"/>
        <end position="328"/>
    </location>
</feature>
<evidence type="ECO:0000256" key="2">
    <source>
        <dbReference type="ARBA" id="ARBA00022801"/>
    </source>
</evidence>
<dbReference type="Gene3D" id="3.40.720.10">
    <property type="entry name" value="Alkaline Phosphatase, subunit A"/>
    <property type="match status" value="1"/>
</dbReference>
<gene>
    <name evidence="5" type="ORF">QEH52_12070</name>
</gene>
<dbReference type="InterPro" id="IPR017850">
    <property type="entry name" value="Alkaline_phosphatase_core_sf"/>
</dbReference>
<reference evidence="5 6" key="1">
    <citation type="submission" date="2023-04" db="EMBL/GenBank/DDBJ databases">
        <title>A novel bacteria isolated from coastal sediment.</title>
        <authorList>
            <person name="Liu X.-J."/>
            <person name="Du Z.-J."/>
        </authorList>
    </citation>
    <scope>NUCLEOTIDE SEQUENCE [LARGE SCALE GENOMIC DNA]</scope>
    <source>
        <strain evidence="5 6">SDUM461003</strain>
    </source>
</reference>
<dbReference type="Pfam" id="PF00884">
    <property type="entry name" value="Sulfatase"/>
    <property type="match status" value="1"/>
</dbReference>
<keyword evidence="6" id="KW-1185">Reference proteome</keyword>
<dbReference type="Proteomes" id="UP001225316">
    <property type="component" value="Unassembled WGS sequence"/>
</dbReference>
<sequence>MKMNKWIALLLCAASSIGFTASAAERPNFIIILTDDQGYQDLGCYGSPNIRTPRIDRMAEEGLKLTSFYAQTVCGPSRASLMTGSYPMRVKRGPHDDGLMVHPAMSLNEVTLAEILKDAGYKTGMAGKWDLSGRGQLTFRPEFGPHNQGFEVTLWGQNSKCKPLYSGQKVVMKHANRPSPTELFTNKAIEFIEANKDEPFFFYLAHPMPHTPLVTTKAFKGKSNAGLYGDVIEELDYHTGRLLDKVQELGLDENTYIIFTSDNGPWWIRGKDSGHAEPLRSAKTSTYEGGLRVPFIIRAPGKVPAGTSSDLVTAMIDLFPSIAQLAGAEVPTDRVIDGIDITGIFHGQQQELNRPFFYYQHRALRAVRVGDWKLHLPHTELDKTREGEEWQSHVPPQDRAYITELTLYNLKDDIGETTNVAIQHPEVVERLLQQLDFAKRDIGTHDVIGENSRR</sequence>
<dbReference type="Pfam" id="PF14707">
    <property type="entry name" value="Sulfatase_C"/>
    <property type="match status" value="1"/>
</dbReference>
<organism evidence="5 6">
    <name type="scientific">Thalassobacterium maritimum</name>
    <dbReference type="NCBI Taxonomy" id="3041265"/>
    <lineage>
        <taxon>Bacteria</taxon>
        <taxon>Pseudomonadati</taxon>
        <taxon>Verrucomicrobiota</taxon>
        <taxon>Opitutia</taxon>
        <taxon>Puniceicoccales</taxon>
        <taxon>Coraliomargaritaceae</taxon>
        <taxon>Thalassobacterium</taxon>
    </lineage>
</organism>